<organism evidence="2 3">
    <name type="scientific">Pisolithus microcarpus 441</name>
    <dbReference type="NCBI Taxonomy" id="765257"/>
    <lineage>
        <taxon>Eukaryota</taxon>
        <taxon>Fungi</taxon>
        <taxon>Dikarya</taxon>
        <taxon>Basidiomycota</taxon>
        <taxon>Agaricomycotina</taxon>
        <taxon>Agaricomycetes</taxon>
        <taxon>Agaricomycetidae</taxon>
        <taxon>Boletales</taxon>
        <taxon>Sclerodermatineae</taxon>
        <taxon>Pisolithaceae</taxon>
        <taxon>Pisolithus</taxon>
    </lineage>
</organism>
<dbReference type="AlphaFoldDB" id="A0A0C9Z4U5"/>
<evidence type="ECO:0000313" key="3">
    <source>
        <dbReference type="Proteomes" id="UP000054018"/>
    </source>
</evidence>
<dbReference type="InterPro" id="IPR045341">
    <property type="entry name" value="DUF6532"/>
</dbReference>
<reference evidence="2 3" key="1">
    <citation type="submission" date="2014-04" db="EMBL/GenBank/DDBJ databases">
        <authorList>
            <consortium name="DOE Joint Genome Institute"/>
            <person name="Kuo A."/>
            <person name="Kohler A."/>
            <person name="Costa M.D."/>
            <person name="Nagy L.G."/>
            <person name="Floudas D."/>
            <person name="Copeland A."/>
            <person name="Barry K.W."/>
            <person name="Cichocki N."/>
            <person name="Veneault-Fourrey C."/>
            <person name="LaButti K."/>
            <person name="Lindquist E.A."/>
            <person name="Lipzen A."/>
            <person name="Lundell T."/>
            <person name="Morin E."/>
            <person name="Murat C."/>
            <person name="Sun H."/>
            <person name="Tunlid A."/>
            <person name="Henrissat B."/>
            <person name="Grigoriev I.V."/>
            <person name="Hibbett D.S."/>
            <person name="Martin F."/>
            <person name="Nordberg H.P."/>
            <person name="Cantor M.N."/>
            <person name="Hua S.X."/>
        </authorList>
    </citation>
    <scope>NUCLEOTIDE SEQUENCE [LARGE SCALE GENOMIC DNA]</scope>
    <source>
        <strain evidence="2 3">441</strain>
    </source>
</reference>
<gene>
    <name evidence="2" type="ORF">PISMIDRAFT_99105</name>
</gene>
<accession>A0A0C9Z4U5</accession>
<dbReference type="Pfam" id="PF20149">
    <property type="entry name" value="DUF6532"/>
    <property type="match status" value="1"/>
</dbReference>
<dbReference type="EMBL" id="KN833719">
    <property type="protein sequence ID" value="KIK24121.1"/>
    <property type="molecule type" value="Genomic_DNA"/>
</dbReference>
<proteinExistence type="predicted"/>
<keyword evidence="3" id="KW-1185">Reference proteome</keyword>
<dbReference type="Proteomes" id="UP000054018">
    <property type="component" value="Unassembled WGS sequence"/>
</dbReference>
<feature type="domain" description="DUF6532" evidence="1">
    <location>
        <begin position="31"/>
        <end position="181"/>
    </location>
</feature>
<evidence type="ECO:0000259" key="1">
    <source>
        <dbReference type="Pfam" id="PF20149"/>
    </source>
</evidence>
<name>A0A0C9Z4U5_9AGAM</name>
<dbReference type="HOGENOM" id="CLU_080777_1_1_1"/>
<sequence length="220" mass="25134">LEDAVGGQCWEVLMEVIAHFEVQGWEVEAGYYPTHKLDMCRLLFNDMQTFCSNLKKAVMKSLCADYELYPPSTAKMEEECIAAVKKKADDLLSTGKYLHGEPDNQGRASNFAHHALKNITLAFYYANTSKCLCQFLEFQEYIPYKALVLITAMVHTLLSLFRKYGIDKSAQVNSQDVEEGYIMLNEAISNVLDHPHHSPKLNMMLVDWAQMGMYVLIRMD</sequence>
<evidence type="ECO:0000313" key="2">
    <source>
        <dbReference type="EMBL" id="KIK24121.1"/>
    </source>
</evidence>
<dbReference type="OrthoDB" id="2646753at2759"/>
<feature type="non-terminal residue" evidence="2">
    <location>
        <position position="1"/>
    </location>
</feature>
<reference evidence="3" key="2">
    <citation type="submission" date="2015-01" db="EMBL/GenBank/DDBJ databases">
        <title>Evolutionary Origins and Diversification of the Mycorrhizal Mutualists.</title>
        <authorList>
            <consortium name="DOE Joint Genome Institute"/>
            <consortium name="Mycorrhizal Genomics Consortium"/>
            <person name="Kohler A."/>
            <person name="Kuo A."/>
            <person name="Nagy L.G."/>
            <person name="Floudas D."/>
            <person name="Copeland A."/>
            <person name="Barry K.W."/>
            <person name="Cichocki N."/>
            <person name="Veneault-Fourrey C."/>
            <person name="LaButti K."/>
            <person name="Lindquist E.A."/>
            <person name="Lipzen A."/>
            <person name="Lundell T."/>
            <person name="Morin E."/>
            <person name="Murat C."/>
            <person name="Riley R."/>
            <person name="Ohm R."/>
            <person name="Sun H."/>
            <person name="Tunlid A."/>
            <person name="Henrissat B."/>
            <person name="Grigoriev I.V."/>
            <person name="Hibbett D.S."/>
            <person name="Martin F."/>
        </authorList>
    </citation>
    <scope>NUCLEOTIDE SEQUENCE [LARGE SCALE GENOMIC DNA]</scope>
    <source>
        <strain evidence="3">441</strain>
    </source>
</reference>
<protein>
    <recommendedName>
        <fullName evidence="1">DUF6532 domain-containing protein</fullName>
    </recommendedName>
</protein>
<dbReference type="STRING" id="765257.A0A0C9Z4U5"/>